<evidence type="ECO:0000256" key="6">
    <source>
        <dbReference type="ARBA" id="ARBA00022801"/>
    </source>
</evidence>
<dbReference type="InterPro" id="IPR000086">
    <property type="entry name" value="NUDIX_hydrolase_dom"/>
</dbReference>
<dbReference type="OrthoDB" id="5292471at2"/>
<evidence type="ECO:0000256" key="14">
    <source>
        <dbReference type="PIRSR" id="PIRSR604385-3"/>
    </source>
</evidence>
<dbReference type="PANTHER" id="PTHR11839:SF5">
    <property type="entry name" value="ADP-RIBOSE PYROPHOSPHATASE"/>
    <property type="match status" value="1"/>
</dbReference>
<evidence type="ECO:0000313" key="17">
    <source>
        <dbReference type="Proteomes" id="UP000198226"/>
    </source>
</evidence>
<protein>
    <recommendedName>
        <fullName evidence="4">ADP-ribose pyrophosphatase</fullName>
        <ecNumber evidence="3">3.6.1.13</ecNumber>
    </recommendedName>
    <alternativeName>
        <fullName evidence="9">ADP-ribose diphosphatase</fullName>
    </alternativeName>
    <alternativeName>
        <fullName evidence="11">ADP-ribose phosphohydrolase</fullName>
    </alternativeName>
    <alternativeName>
        <fullName evidence="10">Adenosine diphosphoribose pyrophosphatase</fullName>
    </alternativeName>
</protein>
<keyword evidence="17" id="KW-1185">Reference proteome</keyword>
<dbReference type="GO" id="GO:0005829">
    <property type="term" value="C:cytosol"/>
    <property type="evidence" value="ECO:0007669"/>
    <property type="project" value="TreeGrafter"/>
</dbReference>
<dbReference type="NCBIfam" id="TIGR00052">
    <property type="entry name" value="nudix-type nucleoside diphosphatase, YffH/AdpP family"/>
    <property type="match status" value="1"/>
</dbReference>
<evidence type="ECO:0000256" key="4">
    <source>
        <dbReference type="ARBA" id="ARBA00013297"/>
    </source>
</evidence>
<feature type="short sequence motif" description="Nudix box" evidence="14">
    <location>
        <begin position="95"/>
        <end position="117"/>
    </location>
</feature>
<feature type="binding site" evidence="13">
    <location>
        <position position="114"/>
    </location>
    <ligand>
        <name>Mg(2+)</name>
        <dbReference type="ChEBI" id="CHEBI:18420"/>
        <label>1</label>
    </ligand>
</feature>
<evidence type="ECO:0000256" key="2">
    <source>
        <dbReference type="ARBA" id="ARBA00007482"/>
    </source>
</evidence>
<dbReference type="GO" id="GO:0046872">
    <property type="term" value="F:metal ion binding"/>
    <property type="evidence" value="ECO:0007669"/>
    <property type="project" value="UniProtKB-KW"/>
</dbReference>
<evidence type="ECO:0000256" key="9">
    <source>
        <dbReference type="ARBA" id="ARBA00030162"/>
    </source>
</evidence>
<evidence type="ECO:0000259" key="15">
    <source>
        <dbReference type="PROSITE" id="PS51462"/>
    </source>
</evidence>
<dbReference type="InterPro" id="IPR020084">
    <property type="entry name" value="NUDIX_hydrolase_CS"/>
</dbReference>
<dbReference type="AlphaFoldDB" id="A0A1C5J362"/>
<evidence type="ECO:0000256" key="10">
    <source>
        <dbReference type="ARBA" id="ARBA00030308"/>
    </source>
</evidence>
<keyword evidence="5 13" id="KW-0479">Metal-binding</keyword>
<dbReference type="PROSITE" id="PS51462">
    <property type="entry name" value="NUDIX"/>
    <property type="match status" value="1"/>
</dbReference>
<dbReference type="PROSITE" id="PS00893">
    <property type="entry name" value="NUDIX_BOX"/>
    <property type="match status" value="1"/>
</dbReference>
<name>A0A1C5J362_9ACTN</name>
<comment type="cofactor">
    <cofactor evidence="1 13">
        <name>Mg(2+)</name>
        <dbReference type="ChEBI" id="CHEBI:18420"/>
    </cofactor>
</comment>
<evidence type="ECO:0000256" key="12">
    <source>
        <dbReference type="ARBA" id="ARBA00049546"/>
    </source>
</evidence>
<dbReference type="PANTHER" id="PTHR11839">
    <property type="entry name" value="UDP/ADP-SUGAR PYROPHOSPHATASE"/>
    <property type="match status" value="1"/>
</dbReference>
<feature type="domain" description="Nudix hydrolase" evidence="15">
    <location>
        <begin position="54"/>
        <end position="192"/>
    </location>
</feature>
<dbReference type="EMBL" id="LT607752">
    <property type="protein sequence ID" value="SCG64893.1"/>
    <property type="molecule type" value="Genomic_DNA"/>
</dbReference>
<dbReference type="EC" id="3.6.1.13" evidence="3"/>
<accession>A0A1C5J362</accession>
<dbReference type="Gene3D" id="3.90.79.10">
    <property type="entry name" value="Nucleoside Triphosphate Pyrophosphohydrolase"/>
    <property type="match status" value="1"/>
</dbReference>
<dbReference type="SUPFAM" id="SSF55811">
    <property type="entry name" value="Nudix"/>
    <property type="match status" value="1"/>
</dbReference>
<evidence type="ECO:0000256" key="8">
    <source>
        <dbReference type="ARBA" id="ARBA00025164"/>
    </source>
</evidence>
<evidence type="ECO:0000256" key="13">
    <source>
        <dbReference type="PIRSR" id="PIRSR604385-2"/>
    </source>
</evidence>
<comment type="catalytic activity">
    <reaction evidence="12">
        <text>ADP-D-ribose + H2O = D-ribose 5-phosphate + AMP + 2 H(+)</text>
        <dbReference type="Rhea" id="RHEA:10412"/>
        <dbReference type="ChEBI" id="CHEBI:15377"/>
        <dbReference type="ChEBI" id="CHEBI:15378"/>
        <dbReference type="ChEBI" id="CHEBI:57967"/>
        <dbReference type="ChEBI" id="CHEBI:78346"/>
        <dbReference type="ChEBI" id="CHEBI:456215"/>
        <dbReference type="EC" id="3.6.1.13"/>
    </reaction>
</comment>
<evidence type="ECO:0000256" key="11">
    <source>
        <dbReference type="ARBA" id="ARBA00033056"/>
    </source>
</evidence>
<gene>
    <name evidence="16" type="ORF">GA0070623_3090</name>
</gene>
<evidence type="ECO:0000256" key="5">
    <source>
        <dbReference type="ARBA" id="ARBA00022723"/>
    </source>
</evidence>
<evidence type="ECO:0000256" key="3">
    <source>
        <dbReference type="ARBA" id="ARBA00012453"/>
    </source>
</evidence>
<comment type="function">
    <text evidence="8">Acts on ADP-mannose and ADP-glucose as well as ADP-ribose. Prevents glycogen biosynthesis. The reaction catalyzed by this enzyme is a limiting step of the gluconeogenic process.</text>
</comment>
<comment type="similarity">
    <text evidence="2">Belongs to the Nudix hydrolase family. NudF subfamily.</text>
</comment>
<dbReference type="InterPro" id="IPR015797">
    <property type="entry name" value="NUDIX_hydrolase-like_dom_sf"/>
</dbReference>
<sequence length="203" mass="22471">MRDHQPNVEILSEQVLLTTAIFTIREARLRYRTYDADRSLSDDWSRPVTLVNADRGDSVAAVVVDTARGEIVLVEQFRFPTLGHGSGWLVELVAGMVDADEAPETAVRREIREEIGYDVRVLERISTFHLSPGGSSERVTLFYAEIDDSLRVGAGGGRADEAENIARRVVPLGDLSALLDSGTIQDAKTLAGLLWLHRKRSRS</sequence>
<organism evidence="16 17">
    <name type="scientific">Micromonospora rifamycinica</name>
    <dbReference type="NCBI Taxonomy" id="291594"/>
    <lineage>
        <taxon>Bacteria</taxon>
        <taxon>Bacillati</taxon>
        <taxon>Actinomycetota</taxon>
        <taxon>Actinomycetes</taxon>
        <taxon>Micromonosporales</taxon>
        <taxon>Micromonosporaceae</taxon>
        <taxon>Micromonospora</taxon>
    </lineage>
</organism>
<dbReference type="GO" id="GO:0047631">
    <property type="term" value="F:ADP-ribose diphosphatase activity"/>
    <property type="evidence" value="ECO:0007669"/>
    <property type="project" value="UniProtKB-EC"/>
</dbReference>
<feature type="binding site" evidence="13">
    <location>
        <position position="163"/>
    </location>
    <ligand>
        <name>Mg(2+)</name>
        <dbReference type="ChEBI" id="CHEBI:18420"/>
        <label>1</label>
    </ligand>
</feature>
<proteinExistence type="inferred from homology"/>
<evidence type="ECO:0000256" key="7">
    <source>
        <dbReference type="ARBA" id="ARBA00022842"/>
    </source>
</evidence>
<feature type="binding site" evidence="13">
    <location>
        <position position="94"/>
    </location>
    <ligand>
        <name>Mg(2+)</name>
        <dbReference type="ChEBI" id="CHEBI:18420"/>
        <label>1</label>
    </ligand>
</feature>
<dbReference type="Pfam" id="PF00293">
    <property type="entry name" value="NUDIX"/>
    <property type="match status" value="1"/>
</dbReference>
<dbReference type="Proteomes" id="UP000198226">
    <property type="component" value="Chromosome I"/>
</dbReference>
<dbReference type="RefSeq" id="WP_089004070.1">
    <property type="nucleotide sequence ID" value="NZ_LT607752.1"/>
</dbReference>
<dbReference type="InterPro" id="IPR004385">
    <property type="entry name" value="NDP_pyrophosphatase"/>
</dbReference>
<evidence type="ECO:0000256" key="1">
    <source>
        <dbReference type="ARBA" id="ARBA00001946"/>
    </source>
</evidence>
<keyword evidence="7 13" id="KW-0460">Magnesium</keyword>
<reference evidence="17" key="1">
    <citation type="submission" date="2016-06" db="EMBL/GenBank/DDBJ databases">
        <authorList>
            <person name="Varghese N."/>
            <person name="Submissions Spin"/>
        </authorList>
    </citation>
    <scope>NUCLEOTIDE SEQUENCE [LARGE SCALE GENOMIC DNA]</scope>
    <source>
        <strain evidence="17">DSM 44983</strain>
    </source>
</reference>
<evidence type="ECO:0000313" key="16">
    <source>
        <dbReference type="EMBL" id="SCG64893.1"/>
    </source>
</evidence>
<dbReference type="GO" id="GO:0019693">
    <property type="term" value="P:ribose phosphate metabolic process"/>
    <property type="evidence" value="ECO:0007669"/>
    <property type="project" value="TreeGrafter"/>
</dbReference>
<feature type="binding site" evidence="13">
    <location>
        <position position="110"/>
    </location>
    <ligand>
        <name>Mg(2+)</name>
        <dbReference type="ChEBI" id="CHEBI:18420"/>
        <label>1</label>
    </ligand>
</feature>
<dbReference type="GO" id="GO:0019144">
    <property type="term" value="F:ADP-sugar diphosphatase activity"/>
    <property type="evidence" value="ECO:0007669"/>
    <property type="project" value="TreeGrafter"/>
</dbReference>
<keyword evidence="6" id="KW-0378">Hydrolase</keyword>
<dbReference type="GO" id="GO:0006753">
    <property type="term" value="P:nucleoside phosphate metabolic process"/>
    <property type="evidence" value="ECO:0007669"/>
    <property type="project" value="TreeGrafter"/>
</dbReference>